<evidence type="ECO:0000256" key="1">
    <source>
        <dbReference type="SAM" id="Coils"/>
    </source>
</evidence>
<keyword evidence="2" id="KW-1133">Transmembrane helix</keyword>
<keyword evidence="4" id="KW-1185">Reference proteome</keyword>
<dbReference type="STRING" id="700015.Corgl_0346"/>
<feature type="transmembrane region" description="Helical" evidence="2">
    <location>
        <begin position="21"/>
        <end position="44"/>
    </location>
</feature>
<dbReference type="Proteomes" id="UP000006851">
    <property type="component" value="Chromosome"/>
</dbReference>
<accession>F2NA71</accession>
<evidence type="ECO:0000313" key="4">
    <source>
        <dbReference type="Proteomes" id="UP000006851"/>
    </source>
</evidence>
<keyword evidence="2" id="KW-0472">Membrane</keyword>
<dbReference type="RefSeq" id="WP_013708208.1">
    <property type="nucleotide sequence ID" value="NC_015389.1"/>
</dbReference>
<sequence>MNRGSRFGIDLFIEERAYTTLASAVSILVVLTLVFSAATAVWSMSRAGDAQVCADTTALAGANVVSSYHTAATVVDASILSLGLAGFCTTGAGLVGMLVPGAQGLAGETVQAGIRMIRMRNDLATSASRGLKRLEGSLPFLIAANSARLCAAQGTDSVKFTGVALAAPRTSASEFPAIDGDQIDTDDLEKTSGELDEAAKELKEASEQTASAKEAAWLADCGRSGMNMRERAAALSNIPDAENPNYASSITWDPSVALDRTRAYYRCRLDAEAPEGSSVEQQVDSAARKAFYEYAIEQFRDARITERDGRVSSTVHLLPKNTEEVKKTALFTDARWPTTTEDGGLTLHFSTACPGAKGPAGPMSSLSSIEDGHVRQCPICKFCIETLGRTPAASTSIDNGFEYHLREFTLALNNYVKCRNRELELERKTKHQADSAGNAFDEALSKLAGKRPRIAPPGRNGCLALVVSGEARSPDDLDSDFSERVALSSRGAVSAAVLAPDKSSKENNVLSEFFSSLRARTGGGGAIGLIDDVMGLWGKLLVSYGDLGGKLSDLTHELIGGLSSWGLGPIAEWLGDRVEGAVRGLGLEPVDLSLRKPVLTDSAKVIAHSDMKGISDMQDLLRSIPLGTTDPAAIAKALSYELGEHLDSLTFTIAEIPLPGGGSIPLTIRLRDLADSSASGS</sequence>
<proteinExistence type="predicted"/>
<gene>
    <name evidence="3" type="ordered locus">Corgl_0346</name>
</gene>
<evidence type="ECO:0000256" key="2">
    <source>
        <dbReference type="SAM" id="Phobius"/>
    </source>
</evidence>
<name>F2NA71_CORGP</name>
<reference evidence="4" key="1">
    <citation type="journal article" date="2013" name="Stand. Genomic Sci.">
        <title>Complete genome sequence of Coriobacterium glomerans type strain (PW2(T)) from the midgut of Pyrrhocoris apterus L. (red soldier bug).</title>
        <authorList>
            <person name="Stackebrandt E."/>
            <person name="Zeytun A."/>
            <person name="Lapidus A."/>
            <person name="Nolan M."/>
            <person name="Lucas S."/>
            <person name="Hammon N."/>
            <person name="Deshpande S."/>
            <person name="Cheng J.F."/>
            <person name="Tapia R."/>
            <person name="Goodwin L.A."/>
            <person name="Pitluck S."/>
            <person name="Liolios K."/>
            <person name="Pagani I."/>
            <person name="Ivanova N."/>
            <person name="Mavromatis K."/>
            <person name="Mikhailova N."/>
            <person name="Huntemann M."/>
            <person name="Pati A."/>
            <person name="Chen A."/>
            <person name="Palaniappan K."/>
            <person name="Chang Y.J."/>
            <person name="Land M."/>
            <person name="Hauser L."/>
            <person name="Rohde M."/>
            <person name="Pukall R."/>
            <person name="Goker M."/>
            <person name="Detter J.C."/>
            <person name="Woyke T."/>
            <person name="Bristow J."/>
            <person name="Eisen J.A."/>
            <person name="Markowitz V."/>
            <person name="Hugenholtz P."/>
            <person name="Kyrpides N.C."/>
            <person name="Klenk H.P."/>
        </authorList>
    </citation>
    <scope>NUCLEOTIDE SEQUENCE</scope>
    <source>
        <strain evidence="4">ATCC 49209 / DSM 20642 / JCM 10262 / PW2</strain>
    </source>
</reference>
<keyword evidence="1" id="KW-0175">Coiled coil</keyword>
<evidence type="ECO:0008006" key="5">
    <source>
        <dbReference type="Google" id="ProtNLM"/>
    </source>
</evidence>
<dbReference type="EMBL" id="CP002628">
    <property type="protein sequence ID" value="AEB06465.1"/>
    <property type="molecule type" value="Genomic_DNA"/>
</dbReference>
<keyword evidence="2" id="KW-0812">Transmembrane</keyword>
<dbReference type="HOGENOM" id="CLU_400990_0_0_11"/>
<protein>
    <recommendedName>
        <fullName evidence="5">Molybdenum cofactor biosynthesis enzyme</fullName>
    </recommendedName>
</protein>
<feature type="coiled-coil region" evidence="1">
    <location>
        <begin position="185"/>
        <end position="215"/>
    </location>
</feature>
<dbReference type="KEGG" id="cgo:Corgl_0346"/>
<evidence type="ECO:0000313" key="3">
    <source>
        <dbReference type="EMBL" id="AEB06465.1"/>
    </source>
</evidence>
<dbReference type="OrthoDB" id="3188104at2"/>
<dbReference type="eggNOG" id="ENOG5033SKX">
    <property type="taxonomic scope" value="Bacteria"/>
</dbReference>
<organism evidence="3 4">
    <name type="scientific">Coriobacterium glomerans (strain ATCC 49209 / DSM 20642 / JCM 10262 / PW2)</name>
    <dbReference type="NCBI Taxonomy" id="700015"/>
    <lineage>
        <taxon>Bacteria</taxon>
        <taxon>Bacillati</taxon>
        <taxon>Actinomycetota</taxon>
        <taxon>Coriobacteriia</taxon>
        <taxon>Coriobacteriales</taxon>
        <taxon>Coriobacteriaceae</taxon>
        <taxon>Coriobacterium</taxon>
    </lineage>
</organism>
<dbReference type="AlphaFoldDB" id="F2NA71"/>